<dbReference type="InterPro" id="IPR015815">
    <property type="entry name" value="HIBADH-related"/>
</dbReference>
<dbReference type="AlphaFoldDB" id="A0A4R3LV00"/>
<dbReference type="RefSeq" id="WP_274594950.1">
    <property type="nucleotide sequence ID" value="NZ_SMAI01000007.1"/>
</dbReference>
<dbReference type="InterPro" id="IPR008927">
    <property type="entry name" value="6-PGluconate_DH-like_C_sf"/>
</dbReference>
<comment type="caution">
    <text evidence="6">The sequence shown here is derived from an EMBL/GenBank/DDBJ whole genome shotgun (WGS) entry which is preliminary data.</text>
</comment>
<dbReference type="Pfam" id="PF03446">
    <property type="entry name" value="NAD_binding_2"/>
    <property type="match status" value="1"/>
</dbReference>
<dbReference type="PANTHER" id="PTHR22981:SF7">
    <property type="entry name" value="3-HYDROXYISOBUTYRATE DEHYDROGENASE, MITOCHONDRIAL"/>
    <property type="match status" value="1"/>
</dbReference>
<dbReference type="PIRSF" id="PIRSF000103">
    <property type="entry name" value="HIBADH"/>
    <property type="match status" value="1"/>
</dbReference>
<dbReference type="GO" id="GO:0050661">
    <property type="term" value="F:NADP binding"/>
    <property type="evidence" value="ECO:0007669"/>
    <property type="project" value="InterPro"/>
</dbReference>
<feature type="domain" description="6-phosphogluconate dehydrogenase NADP-binding" evidence="4">
    <location>
        <begin position="14"/>
        <end position="171"/>
    </location>
</feature>
<reference evidence="6 7" key="1">
    <citation type="submission" date="2019-03" db="EMBL/GenBank/DDBJ databases">
        <title>Genomic Encyclopedia of Type Strains, Phase IV (KMG-IV): sequencing the most valuable type-strain genomes for metagenomic binning, comparative biology and taxonomic classification.</title>
        <authorList>
            <person name="Goeker M."/>
        </authorList>
    </citation>
    <scope>NUCLEOTIDE SEQUENCE [LARGE SCALE GENOMIC DNA]</scope>
    <source>
        <strain evidence="6 7">DSM 9035</strain>
    </source>
</reference>
<dbReference type="InterPro" id="IPR029154">
    <property type="entry name" value="HIBADH-like_NADP-bd"/>
</dbReference>
<dbReference type="EMBL" id="SMAI01000007">
    <property type="protein sequence ID" value="TCT04364.1"/>
    <property type="molecule type" value="Genomic_DNA"/>
</dbReference>
<keyword evidence="7" id="KW-1185">Reference proteome</keyword>
<dbReference type="Gene3D" id="3.40.50.720">
    <property type="entry name" value="NAD(P)-binding Rossmann-like Domain"/>
    <property type="match status" value="1"/>
</dbReference>
<feature type="domain" description="3-hydroxyisobutyrate dehydrogenase-like NAD-binding" evidence="5">
    <location>
        <begin position="174"/>
        <end position="294"/>
    </location>
</feature>
<dbReference type="Pfam" id="PF14833">
    <property type="entry name" value="NAD_binding_11"/>
    <property type="match status" value="1"/>
</dbReference>
<dbReference type="Proteomes" id="UP000294664">
    <property type="component" value="Unassembled WGS sequence"/>
</dbReference>
<sequence>MSDPAARPLTPPAKVAVIGLGNMGRPMAACLAKAGYDVRGYDSAPAMRERFAQETGRTAADSLEAAVDGAKAVVTILPNGKVVAAVVAAMTPHLSPGAIIVEMSSSEPMATRRLGEAMAEKGFGFVDAPVSGGVRRAIDGSLAIMAGGDAATLDIVEPLLKAMGRAIFRTGALGSGHAVKALNNYVSGAGLVAALEAVSVGKAFGLDPDMLVDVLNASTGKNNSTEVKLKQFVLSEAYNSGFFIGLMAKDIRTAQHLAEELGVATPLGGRCADLWDEAARTLGDLADHTEINRFLTQDTA</sequence>
<feature type="active site" evidence="3">
    <location>
        <position position="180"/>
    </location>
</feature>
<keyword evidence="2" id="KW-0520">NAD</keyword>
<evidence type="ECO:0000259" key="4">
    <source>
        <dbReference type="Pfam" id="PF03446"/>
    </source>
</evidence>
<proteinExistence type="predicted"/>
<dbReference type="SUPFAM" id="SSF48179">
    <property type="entry name" value="6-phosphogluconate dehydrogenase C-terminal domain-like"/>
    <property type="match status" value="1"/>
</dbReference>
<evidence type="ECO:0000313" key="6">
    <source>
        <dbReference type="EMBL" id="TCT04364.1"/>
    </source>
</evidence>
<keyword evidence="1" id="KW-0560">Oxidoreductase</keyword>
<evidence type="ECO:0000313" key="7">
    <source>
        <dbReference type="Proteomes" id="UP000294664"/>
    </source>
</evidence>
<gene>
    <name evidence="6" type="ORF">EDC64_107181</name>
</gene>
<evidence type="ECO:0000256" key="1">
    <source>
        <dbReference type="ARBA" id="ARBA00023002"/>
    </source>
</evidence>
<evidence type="ECO:0000259" key="5">
    <source>
        <dbReference type="Pfam" id="PF14833"/>
    </source>
</evidence>
<dbReference type="Gene3D" id="1.10.1040.10">
    <property type="entry name" value="N-(1-d-carboxylethyl)-l-norvaline Dehydrogenase, domain 2"/>
    <property type="match status" value="1"/>
</dbReference>
<dbReference type="GO" id="GO:0051287">
    <property type="term" value="F:NAD binding"/>
    <property type="evidence" value="ECO:0007669"/>
    <property type="project" value="InterPro"/>
</dbReference>
<dbReference type="InterPro" id="IPR036291">
    <property type="entry name" value="NAD(P)-bd_dom_sf"/>
</dbReference>
<dbReference type="PANTHER" id="PTHR22981">
    <property type="entry name" value="3-HYDROXYISOBUTYRATE DEHYDROGENASE-RELATED"/>
    <property type="match status" value="1"/>
</dbReference>
<evidence type="ECO:0000256" key="3">
    <source>
        <dbReference type="PIRSR" id="PIRSR000103-1"/>
    </source>
</evidence>
<dbReference type="InterPro" id="IPR013328">
    <property type="entry name" value="6PGD_dom2"/>
</dbReference>
<dbReference type="GO" id="GO:0016616">
    <property type="term" value="F:oxidoreductase activity, acting on the CH-OH group of donors, NAD or NADP as acceptor"/>
    <property type="evidence" value="ECO:0007669"/>
    <property type="project" value="TreeGrafter"/>
</dbReference>
<name>A0A4R3LV00_9HYPH</name>
<evidence type="ECO:0000256" key="2">
    <source>
        <dbReference type="ARBA" id="ARBA00023027"/>
    </source>
</evidence>
<dbReference type="SUPFAM" id="SSF51735">
    <property type="entry name" value="NAD(P)-binding Rossmann-fold domains"/>
    <property type="match status" value="1"/>
</dbReference>
<protein>
    <submittedName>
        <fullName evidence="6">3-hydroxyisobutyrate dehydrogenase</fullName>
    </submittedName>
</protein>
<organism evidence="6 7">
    <name type="scientific">Aquabacter spiritensis</name>
    <dbReference type="NCBI Taxonomy" id="933073"/>
    <lineage>
        <taxon>Bacteria</taxon>
        <taxon>Pseudomonadati</taxon>
        <taxon>Pseudomonadota</taxon>
        <taxon>Alphaproteobacteria</taxon>
        <taxon>Hyphomicrobiales</taxon>
        <taxon>Xanthobacteraceae</taxon>
        <taxon>Aquabacter</taxon>
    </lineage>
</organism>
<dbReference type="InterPro" id="IPR006115">
    <property type="entry name" value="6PGDH_NADP-bd"/>
</dbReference>
<accession>A0A4R3LV00</accession>